<sequence length="324" mass="35262">MPKQLVAALQVGSSPEGTAATIKKILSYETQIKESGTSLVVIPEATVGGYPIGSDFGAYVGYRTPKGREEFKKYFNESIIIGNGSKCKEIKALEGLSKRTDASLVVGCIERDGYTLYCTMVFIDPQLGYIGKHRKLQPTASERLIWGQGDGSTLTVVDSKVGKLGGAICWENTLPLLRHTMYAKGVQVWCAPTVEDMPMWETIMKNIAFEGRLFVVSAVQYIPSDTEMGFAVSIEGSEGVRNLPGLEPSSEPFIKGGSIIIDPFGKVLAGPLHGQEGLLVAEIDLDLIVEGKYDLDVVGHYSRGDIFQLTVNERANDVKFVSRK</sequence>
<dbReference type="InterPro" id="IPR000132">
    <property type="entry name" value="Nitrilase/CN_hydratase_CS"/>
</dbReference>
<dbReference type="CDD" id="cd07564">
    <property type="entry name" value="nitrilases_CHs"/>
    <property type="match status" value="1"/>
</dbReference>
<dbReference type="OrthoDB" id="10250282at2759"/>
<evidence type="ECO:0000259" key="3">
    <source>
        <dbReference type="PROSITE" id="PS50263"/>
    </source>
</evidence>
<dbReference type="PANTHER" id="PTHR46044">
    <property type="entry name" value="NITRILASE"/>
    <property type="match status" value="1"/>
</dbReference>
<gene>
    <name evidence="4" type="ORF">KASA_0M00077G</name>
</gene>
<dbReference type="SUPFAM" id="SSF56317">
    <property type="entry name" value="Carbon-nitrogen hydrolase"/>
    <property type="match status" value="1"/>
</dbReference>
<proteinExistence type="inferred from homology"/>
<evidence type="ECO:0000256" key="2">
    <source>
        <dbReference type="PROSITE-ProRule" id="PRU10139"/>
    </source>
</evidence>
<feature type="domain" description="CN hydrolase" evidence="3">
    <location>
        <begin position="4"/>
        <end position="285"/>
    </location>
</feature>
<dbReference type="InterPro" id="IPR003010">
    <property type="entry name" value="C-N_Hydrolase"/>
</dbReference>
<keyword evidence="5" id="KW-1185">Reference proteome</keyword>
<feature type="active site" description="Proton acceptor" evidence="2">
    <location>
        <position position="44"/>
    </location>
</feature>
<evidence type="ECO:0000313" key="5">
    <source>
        <dbReference type="Proteomes" id="UP000196158"/>
    </source>
</evidence>
<dbReference type="InterPro" id="IPR044149">
    <property type="entry name" value="Nitrilases_CHs"/>
</dbReference>
<dbReference type="InterPro" id="IPR036526">
    <property type="entry name" value="C-N_Hydrolase_sf"/>
</dbReference>
<organism evidence="4 5">
    <name type="scientific">Maudiozyma saulgeensis</name>
    <dbReference type="NCBI Taxonomy" id="1789683"/>
    <lineage>
        <taxon>Eukaryota</taxon>
        <taxon>Fungi</taxon>
        <taxon>Dikarya</taxon>
        <taxon>Ascomycota</taxon>
        <taxon>Saccharomycotina</taxon>
        <taxon>Saccharomycetes</taxon>
        <taxon>Saccharomycetales</taxon>
        <taxon>Saccharomycetaceae</taxon>
        <taxon>Maudiozyma</taxon>
    </lineage>
</organism>
<dbReference type="PROSITE" id="PS00921">
    <property type="entry name" value="NITRIL_CHT_2"/>
    <property type="match status" value="1"/>
</dbReference>
<name>A0A1X7R4N5_9SACH</name>
<reference evidence="4 5" key="1">
    <citation type="submission" date="2017-04" db="EMBL/GenBank/DDBJ databases">
        <authorList>
            <person name="Afonso C.L."/>
            <person name="Miller P.J."/>
            <person name="Scott M.A."/>
            <person name="Spackman E."/>
            <person name="Goraichik I."/>
            <person name="Dimitrov K.M."/>
            <person name="Suarez D.L."/>
            <person name="Swayne D.E."/>
        </authorList>
    </citation>
    <scope>NUCLEOTIDE SEQUENCE [LARGE SCALE GENOMIC DNA]</scope>
</reference>
<dbReference type="PROSITE" id="PS00920">
    <property type="entry name" value="NITRIL_CHT_1"/>
    <property type="match status" value="1"/>
</dbReference>
<dbReference type="AlphaFoldDB" id="A0A1X7R4N5"/>
<dbReference type="Proteomes" id="UP000196158">
    <property type="component" value="Unassembled WGS sequence"/>
</dbReference>
<dbReference type="STRING" id="1789683.A0A1X7R4N5"/>
<protein>
    <submittedName>
        <fullName evidence="4">Similar to Saccharomyces cerevisiae YIL164C NIT1 Nitrilase, member of the nitrilase branch of the nitrilase superfamily</fullName>
    </submittedName>
</protein>
<evidence type="ECO:0000256" key="1">
    <source>
        <dbReference type="ARBA" id="ARBA00008129"/>
    </source>
</evidence>
<dbReference type="Gene3D" id="3.60.110.10">
    <property type="entry name" value="Carbon-nitrogen hydrolase"/>
    <property type="match status" value="1"/>
</dbReference>
<comment type="similarity">
    <text evidence="1">Belongs to the carbon-nitrogen hydrolase superfamily. Nitrilase family.</text>
</comment>
<dbReference type="PROSITE" id="PS50263">
    <property type="entry name" value="CN_HYDROLASE"/>
    <property type="match status" value="1"/>
</dbReference>
<dbReference type="GO" id="GO:0016836">
    <property type="term" value="F:hydro-lyase activity"/>
    <property type="evidence" value="ECO:0007669"/>
    <property type="project" value="UniProtKB-ARBA"/>
</dbReference>
<evidence type="ECO:0000313" key="4">
    <source>
        <dbReference type="EMBL" id="SMN20638.1"/>
    </source>
</evidence>
<accession>A0A1X7R4N5</accession>
<dbReference type="GO" id="GO:0000257">
    <property type="term" value="F:nitrilase activity"/>
    <property type="evidence" value="ECO:0007669"/>
    <property type="project" value="UniProtKB-ARBA"/>
</dbReference>
<dbReference type="Pfam" id="PF00795">
    <property type="entry name" value="CN_hydrolase"/>
    <property type="match status" value="1"/>
</dbReference>
<dbReference type="EMBL" id="FXLY01000006">
    <property type="protein sequence ID" value="SMN20638.1"/>
    <property type="molecule type" value="Genomic_DNA"/>
</dbReference>
<dbReference type="PANTHER" id="PTHR46044:SF1">
    <property type="entry name" value="CN HYDROLASE DOMAIN-CONTAINING PROTEIN"/>
    <property type="match status" value="1"/>
</dbReference>